<evidence type="ECO:0000256" key="4">
    <source>
        <dbReference type="ARBA" id="ARBA00022692"/>
    </source>
</evidence>
<feature type="transmembrane region" description="Helical" evidence="7">
    <location>
        <begin position="275"/>
        <end position="295"/>
    </location>
</feature>
<dbReference type="PANTHER" id="PTHR30193">
    <property type="entry name" value="ABC TRANSPORTER PERMEASE PROTEIN"/>
    <property type="match status" value="1"/>
</dbReference>
<feature type="domain" description="ABC transmembrane type-1" evidence="8">
    <location>
        <begin position="74"/>
        <end position="291"/>
    </location>
</feature>
<keyword evidence="6 7" id="KW-0472">Membrane</keyword>
<feature type="transmembrane region" description="Helical" evidence="7">
    <location>
        <begin position="78"/>
        <end position="98"/>
    </location>
</feature>
<evidence type="ECO:0000256" key="7">
    <source>
        <dbReference type="RuleBase" id="RU363032"/>
    </source>
</evidence>
<dbReference type="CDD" id="cd06261">
    <property type="entry name" value="TM_PBP2"/>
    <property type="match status" value="1"/>
</dbReference>
<keyword evidence="3" id="KW-1003">Cell membrane</keyword>
<comment type="similarity">
    <text evidence="7">Belongs to the binding-protein-dependent transport system permease family.</text>
</comment>
<comment type="subcellular location">
    <subcellularLocation>
        <location evidence="1 7">Cell membrane</location>
        <topology evidence="1 7">Multi-pass membrane protein</topology>
    </subcellularLocation>
</comment>
<evidence type="ECO:0000256" key="2">
    <source>
        <dbReference type="ARBA" id="ARBA00022448"/>
    </source>
</evidence>
<keyword evidence="4 7" id="KW-0812">Transmembrane</keyword>
<dbReference type="PROSITE" id="PS50928">
    <property type="entry name" value="ABC_TM1"/>
    <property type="match status" value="1"/>
</dbReference>
<dbReference type="EMBL" id="CP141615">
    <property type="protein sequence ID" value="WRP17525.1"/>
    <property type="molecule type" value="Genomic_DNA"/>
</dbReference>
<evidence type="ECO:0000259" key="8">
    <source>
        <dbReference type="PROSITE" id="PS50928"/>
    </source>
</evidence>
<keyword evidence="5 7" id="KW-1133">Transmembrane helix</keyword>
<feature type="transmembrane region" description="Helical" evidence="7">
    <location>
        <begin position="217"/>
        <end position="238"/>
    </location>
</feature>
<accession>A0ABZ1BYC0</accession>
<dbReference type="Proteomes" id="UP001332192">
    <property type="component" value="Chromosome"/>
</dbReference>
<gene>
    <name evidence="9" type="ORF">U7230_00455</name>
</gene>
<evidence type="ECO:0000313" key="9">
    <source>
        <dbReference type="EMBL" id="WRP17525.1"/>
    </source>
</evidence>
<evidence type="ECO:0000256" key="6">
    <source>
        <dbReference type="ARBA" id="ARBA00023136"/>
    </source>
</evidence>
<dbReference type="InterPro" id="IPR035906">
    <property type="entry name" value="MetI-like_sf"/>
</dbReference>
<dbReference type="InterPro" id="IPR051393">
    <property type="entry name" value="ABC_transporter_permease"/>
</dbReference>
<reference evidence="9 10" key="1">
    <citation type="journal article" date="2024" name="Front. Microbiol.">
        <title>Novel thermophilic genera Geochorda gen. nov. and Carboxydochorda gen. nov. from the deep terrestrial subsurface reveal the ecophysiological diversity in the class Limnochordia.</title>
        <authorList>
            <person name="Karnachuk O.V."/>
            <person name="Lukina A.P."/>
            <person name="Avakyan M.R."/>
            <person name="Kadnikov V.V."/>
            <person name="Begmatov S."/>
            <person name="Beletsky A.V."/>
            <person name="Vlasova K.G."/>
            <person name="Novikov A.A."/>
            <person name="Shcherbakova V.A."/>
            <person name="Mardanov A.V."/>
            <person name="Ravin N.V."/>
        </authorList>
    </citation>
    <scope>NUCLEOTIDE SEQUENCE [LARGE SCALE GENOMIC DNA]</scope>
    <source>
        <strain evidence="9 10">L945</strain>
    </source>
</reference>
<protein>
    <submittedName>
        <fullName evidence="9">Sugar ABC transporter permease</fullName>
    </submittedName>
</protein>
<dbReference type="SUPFAM" id="SSF161098">
    <property type="entry name" value="MetI-like"/>
    <property type="match status" value="1"/>
</dbReference>
<name>A0ABZ1BYC0_9FIRM</name>
<dbReference type="InterPro" id="IPR000515">
    <property type="entry name" value="MetI-like"/>
</dbReference>
<evidence type="ECO:0000313" key="10">
    <source>
        <dbReference type="Proteomes" id="UP001332192"/>
    </source>
</evidence>
<dbReference type="SUPFAM" id="SSF160964">
    <property type="entry name" value="MalF N-terminal region-like"/>
    <property type="match status" value="1"/>
</dbReference>
<dbReference type="RefSeq" id="WP_324716795.1">
    <property type="nucleotide sequence ID" value="NZ_CP141615.1"/>
</dbReference>
<feature type="transmembrane region" description="Helical" evidence="7">
    <location>
        <begin position="21"/>
        <end position="40"/>
    </location>
</feature>
<evidence type="ECO:0000256" key="1">
    <source>
        <dbReference type="ARBA" id="ARBA00004651"/>
    </source>
</evidence>
<sequence length="304" mass="33309">MALSRRARQTITGYAFLSPALLFYAVFLLIPVGMSVYISFTNWNLLTPLERARKVGWSNYLYLLQEDDMFGAALRNTVIYALGTVFIGMAVALLIALLINNARGGPLWRFLIFAPVVTPAIAVGRIWGGIYHPAHGYLNEILRLVGLPPQQWLASAERALPSIMATAIWAGVGATVIVLIAGLRNVPAQYYDAARIDGAGPWHEFWHVTLPMLRPTVLFLSVTGLIGAWQVFDLVYAMAVGGTESGTTPARAVMVVALYLYTTAFRNLRAGRATAGALLLFVIIFVVTLILLRVLRRGGLEAYE</sequence>
<evidence type="ECO:0000256" key="5">
    <source>
        <dbReference type="ARBA" id="ARBA00022989"/>
    </source>
</evidence>
<dbReference type="Gene3D" id="1.10.3720.10">
    <property type="entry name" value="MetI-like"/>
    <property type="match status" value="1"/>
</dbReference>
<keyword evidence="2 7" id="KW-0813">Transport</keyword>
<feature type="transmembrane region" description="Helical" evidence="7">
    <location>
        <begin position="159"/>
        <end position="181"/>
    </location>
</feature>
<evidence type="ECO:0000256" key="3">
    <source>
        <dbReference type="ARBA" id="ARBA00022475"/>
    </source>
</evidence>
<proteinExistence type="inferred from homology"/>
<feature type="transmembrane region" description="Helical" evidence="7">
    <location>
        <begin position="110"/>
        <end position="130"/>
    </location>
</feature>
<dbReference type="Pfam" id="PF00528">
    <property type="entry name" value="BPD_transp_1"/>
    <property type="match status" value="1"/>
</dbReference>
<dbReference type="PANTHER" id="PTHR30193:SF37">
    <property type="entry name" value="INNER MEMBRANE ABC TRANSPORTER PERMEASE PROTEIN YCJO"/>
    <property type="match status" value="1"/>
</dbReference>
<organism evidence="9 10">
    <name type="scientific">Carboxydichorda subterranea</name>
    <dbReference type="NCBI Taxonomy" id="3109565"/>
    <lineage>
        <taxon>Bacteria</taxon>
        <taxon>Bacillati</taxon>
        <taxon>Bacillota</taxon>
        <taxon>Limnochordia</taxon>
        <taxon>Limnochordales</taxon>
        <taxon>Geochordaceae</taxon>
        <taxon>Carboxydichorda</taxon>
    </lineage>
</organism>
<keyword evidence="10" id="KW-1185">Reference proteome</keyword>